<proteinExistence type="predicted"/>
<dbReference type="AlphaFoldDB" id="A0ABD2AJM5"/>
<protein>
    <submittedName>
        <fullName evidence="1">Protein unzipped isoform X2</fullName>
    </submittedName>
</protein>
<evidence type="ECO:0000313" key="1">
    <source>
        <dbReference type="EMBL" id="KAL2720824.1"/>
    </source>
</evidence>
<reference evidence="1 2" key="1">
    <citation type="journal article" date="2024" name="Ann. Entomol. Soc. Am.">
        <title>Genomic analyses of the southern and eastern yellowjacket wasps (Hymenoptera: Vespidae) reveal evolutionary signatures of social life.</title>
        <authorList>
            <person name="Catto M.A."/>
            <person name="Caine P.B."/>
            <person name="Orr S.E."/>
            <person name="Hunt B.G."/>
            <person name="Goodisman M.A.D."/>
        </authorList>
    </citation>
    <scope>NUCLEOTIDE SEQUENCE [LARGE SCALE GENOMIC DNA]</scope>
    <source>
        <strain evidence="1">233</strain>
        <tissue evidence="1">Head and thorax</tissue>
    </source>
</reference>
<name>A0ABD2AJM5_VESSQ</name>
<comment type="caution">
    <text evidence="1">The sequence shown here is derived from an EMBL/GenBank/DDBJ whole genome shotgun (WGS) entry which is preliminary data.</text>
</comment>
<sequence>MVGTTVKDFCRTHERRIVKRDDGKRRVATVSSLETLGNINRLILVLIEDGDCRESVQMSVISCRSCYSWLLLVERLIQLESHGETRSVSLRAKKVNNPRACFITFNREEIGDDVMVNSRMVYISKSYSDIRDVGKTSSFVFSKCPSKCCQVTAKRRSDINSTLTSQDIRDPRWEILEGLIGVLLLLTYADNSVHISSKYGQLVTSSTLNWLPRTHYDSSKQIVVGGFQIPRETEEDLMASNNAPLNRPNPFKKPLHVCRALHNGVWVSGTQLGEEKRCTVSIHGNVRSYEKYDLLENVDNAARVSWRHWDIYTPLPVGAVATDKMYVARYEVSIDEANPNLPYTYTHYIGTMNMNDNFGTIFYVKDNGIENTAKSCEVLVEAEPIYYELSGVRLNWSKKRVIKRTPRLIWAGTLKNDAEKGSKLAEAVAYSYNYSMYWGQGHAILKGLNTSILLYNGTNLPHIIWGIEERENRTEVQKVEIYLEPGTGVNVTLKANYTDMEVPYTGELVSHYEDKVTTSRVINGIRREETLLDIKPEFGPIYFLKDYSLVPTTTPPPVVTEPTTTTVKFNYDEAKETRQPKMEDPGLDENMIVVPKTSDTSNMQGDDGGPLSLQNKIETGYSAVKRIFYLTISCLLRTVMLDHYRRLKSFEIILSPLRGMFKEILAIANANAILDNSLYAERIN</sequence>
<dbReference type="EMBL" id="JAUDFV010000144">
    <property type="protein sequence ID" value="KAL2720824.1"/>
    <property type="molecule type" value="Genomic_DNA"/>
</dbReference>
<keyword evidence="2" id="KW-1185">Reference proteome</keyword>
<organism evidence="1 2">
    <name type="scientific">Vespula squamosa</name>
    <name type="common">Southern yellow jacket</name>
    <name type="synonym">Wasp</name>
    <dbReference type="NCBI Taxonomy" id="30214"/>
    <lineage>
        <taxon>Eukaryota</taxon>
        <taxon>Metazoa</taxon>
        <taxon>Ecdysozoa</taxon>
        <taxon>Arthropoda</taxon>
        <taxon>Hexapoda</taxon>
        <taxon>Insecta</taxon>
        <taxon>Pterygota</taxon>
        <taxon>Neoptera</taxon>
        <taxon>Endopterygota</taxon>
        <taxon>Hymenoptera</taxon>
        <taxon>Apocrita</taxon>
        <taxon>Aculeata</taxon>
        <taxon>Vespoidea</taxon>
        <taxon>Vespidae</taxon>
        <taxon>Vespinae</taxon>
        <taxon>Vespula</taxon>
    </lineage>
</organism>
<accession>A0ABD2AJM5</accession>
<gene>
    <name evidence="1" type="ORF">V1478_009870</name>
</gene>
<evidence type="ECO:0000313" key="2">
    <source>
        <dbReference type="Proteomes" id="UP001607302"/>
    </source>
</evidence>
<dbReference type="Proteomes" id="UP001607302">
    <property type="component" value="Unassembled WGS sequence"/>
</dbReference>